<dbReference type="PROSITE" id="PS50833">
    <property type="entry name" value="BRIX"/>
    <property type="match status" value="1"/>
</dbReference>
<name>A0ABR2YZW5_9CHLO</name>
<dbReference type="PANTHER" id="PTHR13634:SF0">
    <property type="entry name" value="RIBOSOME BIOGENESIS PROTEIN BRX1 HOMOLOG"/>
    <property type="match status" value="1"/>
</dbReference>
<keyword evidence="4" id="KW-0539">Nucleus</keyword>
<evidence type="ECO:0000256" key="3">
    <source>
        <dbReference type="ARBA" id="ARBA00022517"/>
    </source>
</evidence>
<dbReference type="Proteomes" id="UP001491310">
    <property type="component" value="Unassembled WGS sequence"/>
</dbReference>
<accession>A0ABR2YZW5</accession>
<evidence type="ECO:0000313" key="8">
    <source>
        <dbReference type="Proteomes" id="UP001491310"/>
    </source>
</evidence>
<dbReference type="SUPFAM" id="SSF52954">
    <property type="entry name" value="Class II aaRS ABD-related"/>
    <property type="match status" value="1"/>
</dbReference>
<evidence type="ECO:0000259" key="6">
    <source>
        <dbReference type="PROSITE" id="PS50833"/>
    </source>
</evidence>
<feature type="domain" description="Brix" evidence="6">
    <location>
        <begin position="43"/>
        <end position="242"/>
    </location>
</feature>
<evidence type="ECO:0000256" key="2">
    <source>
        <dbReference type="ARBA" id="ARBA00006369"/>
    </source>
</evidence>
<evidence type="ECO:0000256" key="5">
    <source>
        <dbReference type="SAM" id="MobiDB-lite"/>
    </source>
</evidence>
<dbReference type="PANTHER" id="PTHR13634">
    <property type="entry name" value="RIBOSOME BIOGENESIS PROTEIN BRIX"/>
    <property type="match status" value="1"/>
</dbReference>
<dbReference type="InterPro" id="IPR026532">
    <property type="entry name" value="BRX1"/>
</dbReference>
<comment type="subcellular location">
    <subcellularLocation>
        <location evidence="1">Nucleus</location>
        <location evidence="1">Nucleolus</location>
    </subcellularLocation>
</comment>
<dbReference type="EMBL" id="JALJOT010000003">
    <property type="protein sequence ID" value="KAK9916945.1"/>
    <property type="molecule type" value="Genomic_DNA"/>
</dbReference>
<dbReference type="InterPro" id="IPR007109">
    <property type="entry name" value="Brix"/>
</dbReference>
<evidence type="ECO:0000256" key="1">
    <source>
        <dbReference type="ARBA" id="ARBA00004604"/>
    </source>
</evidence>
<comment type="similarity">
    <text evidence="2">Belongs to the BRX1 family.</text>
</comment>
<dbReference type="Pfam" id="PF04427">
    <property type="entry name" value="Brix"/>
    <property type="match status" value="1"/>
</dbReference>
<keyword evidence="3" id="KW-0690">Ribosome biogenesis</keyword>
<comment type="caution">
    <text evidence="7">The sequence shown here is derived from an EMBL/GenBank/DDBJ whole genome shotgun (WGS) entry which is preliminary data.</text>
</comment>
<feature type="region of interest" description="Disordered" evidence="5">
    <location>
        <begin position="1"/>
        <end position="37"/>
    </location>
</feature>
<organism evidence="7 8">
    <name type="scientific">Coccomyxa subellipsoidea</name>
    <dbReference type="NCBI Taxonomy" id="248742"/>
    <lineage>
        <taxon>Eukaryota</taxon>
        <taxon>Viridiplantae</taxon>
        <taxon>Chlorophyta</taxon>
        <taxon>core chlorophytes</taxon>
        <taxon>Trebouxiophyceae</taxon>
        <taxon>Trebouxiophyceae incertae sedis</taxon>
        <taxon>Coccomyxaceae</taxon>
        <taxon>Coccomyxa</taxon>
    </lineage>
</organism>
<protein>
    <recommendedName>
        <fullName evidence="6">Brix domain-containing protein</fullName>
    </recommendedName>
</protein>
<evidence type="ECO:0000256" key="4">
    <source>
        <dbReference type="ARBA" id="ARBA00023242"/>
    </source>
</evidence>
<reference evidence="7 8" key="1">
    <citation type="journal article" date="2024" name="Nat. Commun.">
        <title>Phylogenomics reveals the evolutionary origins of lichenization in chlorophyte algae.</title>
        <authorList>
            <person name="Puginier C."/>
            <person name="Libourel C."/>
            <person name="Otte J."/>
            <person name="Skaloud P."/>
            <person name="Haon M."/>
            <person name="Grisel S."/>
            <person name="Petersen M."/>
            <person name="Berrin J.G."/>
            <person name="Delaux P.M."/>
            <person name="Dal Grande F."/>
            <person name="Keller J."/>
        </authorList>
    </citation>
    <scope>NUCLEOTIDE SEQUENCE [LARGE SCALE GENOMIC DNA]</scope>
    <source>
        <strain evidence="7 8">SAG 216-7</strain>
    </source>
</reference>
<sequence length="299" mass="33232">MGKRKAAKEAPEVEQADGEIAEAAAPPTKVAKTDAPPSWKNKEKVLLLSSRGITHRYRHLMLDLIQLLPHCKKDVKLDTKTDRAVINEVADMKGCSSVVFFEARKKKDLYVWMSKSPDGPSVKFLAANVHTLAELKLGGNHLKGSRPVLSFHAAFDEQPHLQLLKEMLTHAFATPKRHPKSKPFLDHVINFSVAEGRIWLRNYQVVVTPGKKGKVTTEEMSLVEVGPRVCLQPIKIFAGSFGGPVLYENPGYVSPNKIRAAIKKQSSGKYTAKVKARGRRREHVAAHPIPKDELGDVFK</sequence>
<gene>
    <name evidence="7" type="ORF">WJX75_009070</name>
</gene>
<dbReference type="SMART" id="SM00879">
    <property type="entry name" value="Brix"/>
    <property type="match status" value="1"/>
</dbReference>
<proteinExistence type="inferred from homology"/>
<evidence type="ECO:0000313" key="7">
    <source>
        <dbReference type="EMBL" id="KAK9916945.1"/>
    </source>
</evidence>
<keyword evidence="8" id="KW-1185">Reference proteome</keyword>